<dbReference type="InterPro" id="IPR036890">
    <property type="entry name" value="HATPase_C_sf"/>
</dbReference>
<dbReference type="SMART" id="SM00091">
    <property type="entry name" value="PAS"/>
    <property type="match status" value="3"/>
</dbReference>
<comment type="caution">
    <text evidence="12">The sequence shown here is derived from an EMBL/GenBank/DDBJ whole genome shotgun (WGS) entry which is preliminary data.</text>
</comment>
<dbReference type="InterPro" id="IPR000014">
    <property type="entry name" value="PAS"/>
</dbReference>
<dbReference type="Pfam" id="PF02518">
    <property type="entry name" value="HATPase_c"/>
    <property type="match status" value="1"/>
</dbReference>
<dbReference type="InterPro" id="IPR004358">
    <property type="entry name" value="Sig_transdc_His_kin-like_C"/>
</dbReference>
<dbReference type="CDD" id="cd00075">
    <property type="entry name" value="HATPase"/>
    <property type="match status" value="1"/>
</dbReference>
<dbReference type="InterPro" id="IPR005467">
    <property type="entry name" value="His_kinase_dom"/>
</dbReference>
<keyword evidence="5" id="KW-0418">Kinase</keyword>
<dbReference type="Gene3D" id="1.10.287.130">
    <property type="match status" value="1"/>
</dbReference>
<feature type="domain" description="PAS" evidence="10">
    <location>
        <begin position="302"/>
        <end position="356"/>
    </location>
</feature>
<dbReference type="PROSITE" id="PS50112">
    <property type="entry name" value="PAS"/>
    <property type="match status" value="2"/>
</dbReference>
<evidence type="ECO:0000256" key="5">
    <source>
        <dbReference type="ARBA" id="ARBA00022777"/>
    </source>
</evidence>
<dbReference type="Gene3D" id="3.30.450.20">
    <property type="entry name" value="PAS domain"/>
    <property type="match status" value="3"/>
</dbReference>
<protein>
    <recommendedName>
        <fullName evidence="2">histidine kinase</fullName>
        <ecNumber evidence="2">2.7.13.3</ecNumber>
    </recommendedName>
</protein>
<dbReference type="SUPFAM" id="SSF55785">
    <property type="entry name" value="PYP-like sensor domain (PAS domain)"/>
    <property type="match status" value="3"/>
</dbReference>
<keyword evidence="3" id="KW-0808">Transferase</keyword>
<evidence type="ECO:0000256" key="7">
    <source>
        <dbReference type="ARBA" id="ARBA00023012"/>
    </source>
</evidence>
<dbReference type="SUPFAM" id="SSF55781">
    <property type="entry name" value="GAF domain-like"/>
    <property type="match status" value="1"/>
</dbReference>
<evidence type="ECO:0000256" key="8">
    <source>
        <dbReference type="SAM" id="Coils"/>
    </source>
</evidence>
<keyword evidence="6" id="KW-0067">ATP-binding</keyword>
<dbReference type="InterPro" id="IPR001610">
    <property type="entry name" value="PAC"/>
</dbReference>
<dbReference type="Pfam" id="PF08448">
    <property type="entry name" value="PAS_4"/>
    <property type="match status" value="2"/>
</dbReference>
<dbReference type="SMART" id="SM00086">
    <property type="entry name" value="PAC"/>
    <property type="match status" value="3"/>
</dbReference>
<feature type="domain" description="PAS" evidence="10">
    <location>
        <begin position="429"/>
        <end position="473"/>
    </location>
</feature>
<dbReference type="NCBIfam" id="TIGR00229">
    <property type="entry name" value="sensory_box"/>
    <property type="match status" value="2"/>
</dbReference>
<reference evidence="12" key="1">
    <citation type="journal article" date="2020" name="mSystems">
        <title>Genome- and Community-Level Interaction Insights into Carbon Utilization and Element Cycling Functions of Hydrothermarchaeota in Hydrothermal Sediment.</title>
        <authorList>
            <person name="Zhou Z."/>
            <person name="Liu Y."/>
            <person name="Xu W."/>
            <person name="Pan J."/>
            <person name="Luo Z.H."/>
            <person name="Li M."/>
        </authorList>
    </citation>
    <scope>NUCLEOTIDE SEQUENCE [LARGE SCALE GENOMIC DNA]</scope>
    <source>
        <strain evidence="12">SpSt-477</strain>
    </source>
</reference>
<dbReference type="InterPro" id="IPR000700">
    <property type="entry name" value="PAS-assoc_C"/>
</dbReference>
<feature type="domain" description="PAC" evidence="11">
    <location>
        <begin position="87"/>
        <end position="138"/>
    </location>
</feature>
<evidence type="ECO:0000259" key="11">
    <source>
        <dbReference type="PROSITE" id="PS50113"/>
    </source>
</evidence>
<dbReference type="AlphaFoldDB" id="A0A7C4VS62"/>
<dbReference type="PANTHER" id="PTHR43065">
    <property type="entry name" value="SENSOR HISTIDINE KINASE"/>
    <property type="match status" value="1"/>
</dbReference>
<dbReference type="PANTHER" id="PTHR43065:SF46">
    <property type="entry name" value="C4-DICARBOXYLATE TRANSPORT SENSOR PROTEIN DCTB"/>
    <property type="match status" value="1"/>
</dbReference>
<dbReference type="EC" id="2.7.13.3" evidence="2"/>
<feature type="domain" description="PAC" evidence="11">
    <location>
        <begin position="376"/>
        <end position="428"/>
    </location>
</feature>
<dbReference type="Pfam" id="PF13185">
    <property type="entry name" value="GAF_2"/>
    <property type="match status" value="1"/>
</dbReference>
<feature type="domain" description="Histidine kinase" evidence="9">
    <location>
        <begin position="570"/>
        <end position="796"/>
    </location>
</feature>
<evidence type="ECO:0000313" key="12">
    <source>
        <dbReference type="EMBL" id="HGU34511.1"/>
    </source>
</evidence>
<evidence type="ECO:0000256" key="2">
    <source>
        <dbReference type="ARBA" id="ARBA00012438"/>
    </source>
</evidence>
<feature type="coiled-coil region" evidence="8">
    <location>
        <begin position="536"/>
        <end position="564"/>
    </location>
</feature>
<dbReference type="CDD" id="cd00130">
    <property type="entry name" value="PAS"/>
    <property type="match status" value="2"/>
</dbReference>
<dbReference type="EMBL" id="DSUH01000384">
    <property type="protein sequence ID" value="HGU34511.1"/>
    <property type="molecule type" value="Genomic_DNA"/>
</dbReference>
<dbReference type="SMART" id="SM00065">
    <property type="entry name" value="GAF"/>
    <property type="match status" value="1"/>
</dbReference>
<dbReference type="PRINTS" id="PR00344">
    <property type="entry name" value="BCTRLSENSOR"/>
</dbReference>
<gene>
    <name evidence="12" type="ORF">ENS29_16945</name>
</gene>
<evidence type="ECO:0000259" key="10">
    <source>
        <dbReference type="PROSITE" id="PS50112"/>
    </source>
</evidence>
<evidence type="ECO:0000256" key="4">
    <source>
        <dbReference type="ARBA" id="ARBA00022741"/>
    </source>
</evidence>
<dbReference type="InterPro" id="IPR013656">
    <property type="entry name" value="PAS_4"/>
</dbReference>
<organism evidence="12">
    <name type="scientific">Desulfatirhabdium butyrativorans</name>
    <dbReference type="NCBI Taxonomy" id="340467"/>
    <lineage>
        <taxon>Bacteria</taxon>
        <taxon>Pseudomonadati</taxon>
        <taxon>Thermodesulfobacteriota</taxon>
        <taxon>Desulfobacteria</taxon>
        <taxon>Desulfobacterales</taxon>
        <taxon>Desulfatirhabdiaceae</taxon>
        <taxon>Desulfatirhabdium</taxon>
    </lineage>
</organism>
<evidence type="ECO:0000259" key="9">
    <source>
        <dbReference type="PROSITE" id="PS50109"/>
    </source>
</evidence>
<dbReference type="InterPro" id="IPR035965">
    <property type="entry name" value="PAS-like_dom_sf"/>
</dbReference>
<evidence type="ECO:0000256" key="1">
    <source>
        <dbReference type="ARBA" id="ARBA00000085"/>
    </source>
</evidence>
<dbReference type="InterPro" id="IPR003594">
    <property type="entry name" value="HATPase_dom"/>
</dbReference>
<dbReference type="PROSITE" id="PS50113">
    <property type="entry name" value="PAC"/>
    <property type="match status" value="2"/>
</dbReference>
<sequence>MPSQIHRPESDNGHPLLCEQEIQSLLDAAPHAFFLLNPDGSILLANAAMAARLRCPLEAIRGVDAFGQDEPKVAEHRRAMVRRVVEMGRPVSFTDRQQGRTFENTVYPLPNRAGDLVRLVFFSRDITARKQMEDVLLARLRLSEAATSLPIDRLLQRFLDEAEILTGSCVGFFHFFESDQQTISLQTWSSNTLGLCRANGKGLHYHLDTAGFWADCIRERRPIIHNAYATLPNKKGLPSGHVPVIRELVVPLFRKGRIVAVFGVGNKSQDYDERDVEIVSTLGDMAWDIVLRRKEEDALRESETRFRKIYEHMGVGVARVSLDFRIQAANAAYCRMLGYREEELIGMHLRDITHPEVIEENLERQRQLGAGLIDHYSMEKRFLHKDGHTVYGLLNASLIRDAEGNPSYFLGSVADITERKTAEGLLREESERWQMLFEKTRDGIVILDETAKVYAFNRRFADMLGYSPEEIEGMYAWDWDAHFSKEQIQEMARSIDDDGHHFETLHRCKDGRIFPVELSNSRTIYRGQKLILCICRDISERKAAEAEKQALEARNRQLQKAESLGRMAGAIAHLFNNQLYVVTGNLEMAMEDLRKGIYSDEFLVAALHAARRAADMCRLMQVYLGRPSMGHLPIDLSEVCRQSLAHLQDTLPQNVLLETDFPMSGPFIRADAYRIRQALAHLVANAWESFSDGPGRIRLVVKTVSADHIPVSGRFPVDWQPSETAYACLEVSDNGCGISEKDIEKLFDPFYTTKFIGRGLGLPVVMGIVKAHGGAIIVQTEIGRGSTLMLCFPLDTPEKTEETH</sequence>
<dbReference type="Pfam" id="PF13426">
    <property type="entry name" value="PAS_9"/>
    <property type="match status" value="1"/>
</dbReference>
<accession>A0A7C4VS62</accession>
<evidence type="ECO:0000256" key="6">
    <source>
        <dbReference type="ARBA" id="ARBA00022840"/>
    </source>
</evidence>
<dbReference type="Gene3D" id="3.30.565.10">
    <property type="entry name" value="Histidine kinase-like ATPase, C-terminal domain"/>
    <property type="match status" value="1"/>
</dbReference>
<dbReference type="InterPro" id="IPR029016">
    <property type="entry name" value="GAF-like_dom_sf"/>
</dbReference>
<dbReference type="GO" id="GO:0004673">
    <property type="term" value="F:protein histidine kinase activity"/>
    <property type="evidence" value="ECO:0007669"/>
    <property type="project" value="UniProtKB-EC"/>
</dbReference>
<name>A0A7C4VS62_9BACT</name>
<dbReference type="SMART" id="SM00387">
    <property type="entry name" value="HATPase_c"/>
    <property type="match status" value="1"/>
</dbReference>
<keyword evidence="4" id="KW-0547">Nucleotide-binding</keyword>
<evidence type="ECO:0000256" key="3">
    <source>
        <dbReference type="ARBA" id="ARBA00022679"/>
    </source>
</evidence>
<dbReference type="InterPro" id="IPR003018">
    <property type="entry name" value="GAF"/>
</dbReference>
<dbReference type="SUPFAM" id="SSF55874">
    <property type="entry name" value="ATPase domain of HSP90 chaperone/DNA topoisomerase II/histidine kinase"/>
    <property type="match status" value="1"/>
</dbReference>
<comment type="catalytic activity">
    <reaction evidence="1">
        <text>ATP + protein L-histidine = ADP + protein N-phospho-L-histidine.</text>
        <dbReference type="EC" id="2.7.13.3"/>
    </reaction>
</comment>
<dbReference type="PROSITE" id="PS50109">
    <property type="entry name" value="HIS_KIN"/>
    <property type="match status" value="1"/>
</dbReference>
<keyword evidence="8" id="KW-0175">Coiled coil</keyword>
<proteinExistence type="predicted"/>
<dbReference type="Gene3D" id="3.30.450.40">
    <property type="match status" value="1"/>
</dbReference>
<keyword evidence="7" id="KW-0902">Two-component regulatory system</keyword>